<evidence type="ECO:0000313" key="3">
    <source>
        <dbReference type="Proteomes" id="UP000027395"/>
    </source>
</evidence>
<dbReference type="STRING" id="388467.A19Y_1953"/>
<dbReference type="EMBL" id="CM002803">
    <property type="protein sequence ID" value="KEI66927.1"/>
    <property type="molecule type" value="Genomic_DNA"/>
</dbReference>
<sequence length="85" mass="9859">MFIPIIGKSIMVKAKKASEGQKKIKTVPPAVVSEEEDDVLKEGETLKEFDERMAKEYPKRSYDDLTEEEKRERAKRFVAQGPEDW</sequence>
<gene>
    <name evidence="2" type="ORF">A19Y_1953</name>
</gene>
<proteinExistence type="predicted"/>
<keyword evidence="3" id="KW-1185">Reference proteome</keyword>
<dbReference type="Proteomes" id="UP000027395">
    <property type="component" value="Chromosome"/>
</dbReference>
<evidence type="ECO:0000256" key="1">
    <source>
        <dbReference type="SAM" id="MobiDB-lite"/>
    </source>
</evidence>
<feature type="region of interest" description="Disordered" evidence="1">
    <location>
        <begin position="61"/>
        <end position="85"/>
    </location>
</feature>
<organism evidence="2 3">
    <name type="scientific">Planktothrix agardhii (strain NIVA-CYA 126/8)</name>
    <dbReference type="NCBI Taxonomy" id="388467"/>
    <lineage>
        <taxon>Bacteria</taxon>
        <taxon>Bacillati</taxon>
        <taxon>Cyanobacteriota</taxon>
        <taxon>Cyanophyceae</taxon>
        <taxon>Oscillatoriophycideae</taxon>
        <taxon>Oscillatoriales</taxon>
        <taxon>Microcoleaceae</taxon>
        <taxon>Planktothrix</taxon>
    </lineage>
</organism>
<dbReference type="PATRIC" id="fig|388467.6.peg.1897"/>
<reference evidence="2 3" key="1">
    <citation type="journal article" date="2014" name="Appl. Environ. Microbiol.">
        <title>Elucidation of insertion elements encoded on plasmids and in vitro construction of shuttle vectors from the toxic cyanobacterium Planktothrix.</title>
        <authorList>
            <person name="Christiansen G."/>
            <person name="Goesmann A."/>
            <person name="Kurmayer R."/>
        </authorList>
    </citation>
    <scope>NUCLEOTIDE SEQUENCE [LARGE SCALE GENOMIC DNA]</scope>
    <source>
        <strain evidence="2 3">NIVA-CYA 126/8</strain>
    </source>
</reference>
<dbReference type="AlphaFoldDB" id="A0A073CGA5"/>
<dbReference type="HOGENOM" id="CLU_2509841_0_0_3"/>
<evidence type="ECO:0000313" key="2">
    <source>
        <dbReference type="EMBL" id="KEI66927.1"/>
    </source>
</evidence>
<feature type="compositionally biased region" description="Basic and acidic residues" evidence="1">
    <location>
        <begin position="61"/>
        <end position="72"/>
    </location>
</feature>
<name>A0A073CGA5_PLAA1</name>
<accession>A0A073CGA5</accession>
<protein>
    <submittedName>
        <fullName evidence="2">Uncharacterized protein</fullName>
    </submittedName>
</protein>